<protein>
    <submittedName>
        <fullName evidence="1">Uncharacterized protein</fullName>
    </submittedName>
</protein>
<gene>
    <name evidence="1" type="ORF">HOP51_20565</name>
</gene>
<sequence>MTTQTLSHTAVATQTSASLIKRIGSAAYRLLERMSEAAYRLLERMSEAAYRQHAPRLRNNYYL</sequence>
<name>A0ABS9AL03_9GAMM</name>
<dbReference type="Proteomes" id="UP001320122">
    <property type="component" value="Unassembled WGS sequence"/>
</dbReference>
<comment type="caution">
    <text evidence="1">The sequence shown here is derived from an EMBL/GenBank/DDBJ whole genome shotgun (WGS) entry which is preliminary data.</text>
</comment>
<dbReference type="EMBL" id="JABFTT010000023">
    <property type="protein sequence ID" value="MCE8022483.1"/>
    <property type="molecule type" value="Genomic_DNA"/>
</dbReference>
<evidence type="ECO:0000313" key="2">
    <source>
        <dbReference type="Proteomes" id="UP001320122"/>
    </source>
</evidence>
<evidence type="ECO:0000313" key="1">
    <source>
        <dbReference type="EMBL" id="MCE8022483.1"/>
    </source>
</evidence>
<reference evidence="1 2" key="1">
    <citation type="journal article" date="2021" name="Front. Microbiol.">
        <title>Aerobic Denitrification and Heterotrophic Sulfur Oxidation in the Genus Halomonas Revealed by Six Novel Species Characterizations and Genome-Based Analysis.</title>
        <authorList>
            <person name="Wang L."/>
            <person name="Shao Z."/>
        </authorList>
    </citation>
    <scope>NUCLEOTIDE SEQUENCE [LARGE SCALE GENOMIC DNA]</scope>
    <source>
        <strain evidence="1 2">MCCC 1A11036</strain>
    </source>
</reference>
<organism evidence="1 2">
    <name type="scientific">Billgrantia zhangzhouensis</name>
    <dbReference type="NCBI Taxonomy" id="2733481"/>
    <lineage>
        <taxon>Bacteria</taxon>
        <taxon>Pseudomonadati</taxon>
        <taxon>Pseudomonadota</taxon>
        <taxon>Gammaproteobacteria</taxon>
        <taxon>Oceanospirillales</taxon>
        <taxon>Halomonadaceae</taxon>
        <taxon>Billgrantia</taxon>
    </lineage>
</organism>
<accession>A0ABS9AL03</accession>
<dbReference type="RefSeq" id="WP_234275749.1">
    <property type="nucleotide sequence ID" value="NZ_JABFTT010000023.1"/>
</dbReference>
<proteinExistence type="predicted"/>
<keyword evidence="2" id="KW-1185">Reference proteome</keyword>